<reference evidence="3" key="1">
    <citation type="submission" date="2010-12" db="EMBL/GenBank/DDBJ databases">
        <title>Complete sequence of Bacillus cellulosilyticus DSM 2522.</title>
        <authorList>
            <consortium name="US DOE Joint Genome Institute"/>
            <person name="Lucas S."/>
            <person name="Copeland A."/>
            <person name="Lapidus A."/>
            <person name="Cheng J.-F."/>
            <person name="Bruce D."/>
            <person name="Goodwin L."/>
            <person name="Pitluck S."/>
            <person name="Chertkov O."/>
            <person name="Detter J.C."/>
            <person name="Han C."/>
            <person name="Tapia R."/>
            <person name="Land M."/>
            <person name="Hauser L."/>
            <person name="Jeffries C."/>
            <person name="Kyrpides N."/>
            <person name="Ivanova N."/>
            <person name="Mikhailova N."/>
            <person name="Brumm P."/>
            <person name="Mead D."/>
            <person name="Woyke T."/>
        </authorList>
    </citation>
    <scope>NUCLEOTIDE SEQUENCE [LARGE SCALE GENOMIC DNA]</scope>
    <source>
        <strain evidence="3">DSM 2522</strain>
    </source>
</reference>
<comment type="similarity">
    <text evidence="1">Belongs to the bactofilin family.</text>
</comment>
<dbReference type="HOGENOM" id="CLU_072799_6_2_9"/>
<dbReference type="PANTHER" id="PTHR35024:SF4">
    <property type="entry name" value="POLYMER-FORMING CYTOSKELETAL PROTEIN"/>
    <property type="match status" value="1"/>
</dbReference>
<evidence type="ECO:0000313" key="4">
    <source>
        <dbReference type="Proteomes" id="UP000001401"/>
    </source>
</evidence>
<dbReference type="eggNOG" id="COG1664">
    <property type="taxonomic scope" value="Bacteria"/>
</dbReference>
<dbReference type="Pfam" id="PF04519">
    <property type="entry name" value="Bactofilin"/>
    <property type="match status" value="1"/>
</dbReference>
<feature type="region of interest" description="Disordered" evidence="2">
    <location>
        <begin position="137"/>
        <end position="160"/>
    </location>
</feature>
<proteinExistence type="inferred from homology"/>
<gene>
    <name evidence="3" type="ordered locus">Bcell_2361</name>
</gene>
<dbReference type="STRING" id="649639.Bcell_2361"/>
<dbReference type="KEGG" id="bco:Bcell_2361"/>
<name>E6TRA8_EVAC2</name>
<organism evidence="3 4">
    <name type="scientific">Evansella cellulosilytica (strain ATCC 21833 / DSM 2522 / FERM P-1141 / JCM 9156 / N-4)</name>
    <name type="common">Bacillus cellulosilyticus</name>
    <dbReference type="NCBI Taxonomy" id="649639"/>
    <lineage>
        <taxon>Bacteria</taxon>
        <taxon>Bacillati</taxon>
        <taxon>Bacillota</taxon>
        <taxon>Bacilli</taxon>
        <taxon>Bacillales</taxon>
        <taxon>Bacillaceae</taxon>
        <taxon>Evansella</taxon>
    </lineage>
</organism>
<keyword evidence="4" id="KW-1185">Reference proteome</keyword>
<dbReference type="Proteomes" id="UP000001401">
    <property type="component" value="Chromosome"/>
</dbReference>
<dbReference type="InterPro" id="IPR007607">
    <property type="entry name" value="BacA/B"/>
</dbReference>
<evidence type="ECO:0000313" key="3">
    <source>
        <dbReference type="EMBL" id="ADU30620.1"/>
    </source>
</evidence>
<evidence type="ECO:0000256" key="2">
    <source>
        <dbReference type="SAM" id="MobiDB-lite"/>
    </source>
</evidence>
<evidence type="ECO:0008006" key="5">
    <source>
        <dbReference type="Google" id="ProtNLM"/>
    </source>
</evidence>
<dbReference type="OrthoDB" id="9789407at2"/>
<dbReference type="AlphaFoldDB" id="E6TRA8"/>
<dbReference type="PANTHER" id="PTHR35024">
    <property type="entry name" value="HYPOTHETICAL CYTOSOLIC PROTEIN"/>
    <property type="match status" value="1"/>
</dbReference>
<dbReference type="EMBL" id="CP002394">
    <property type="protein sequence ID" value="ADU30620.1"/>
    <property type="molecule type" value="Genomic_DNA"/>
</dbReference>
<protein>
    <recommendedName>
        <fullName evidence="5">Polymer-forming cytoskeletal protein</fullName>
    </recommendedName>
</protein>
<accession>E6TRA8</accession>
<evidence type="ECO:0000256" key="1">
    <source>
        <dbReference type="ARBA" id="ARBA00044755"/>
    </source>
</evidence>
<sequence>MMFTNKSDKKINEVSTVIGEATTVEGRFQVKSSIRVDGKIFGELKCDGDVTIGKEGYVEKGIISRNLYIAGTVKGNVKVQNKVHILESGHLDGAVEMKSIIIDENGHFHGRSIMKNNIDKITAMKSKKNNIVEIEKSISDKESDTATEKEKDNNLVDQHQ</sequence>